<evidence type="ECO:0000313" key="2">
    <source>
        <dbReference type="Proteomes" id="UP000027138"/>
    </source>
</evidence>
<gene>
    <name evidence="1" type="ORF">JCGZ_20575</name>
</gene>
<sequence>MFGGRYIIPDLSNIKRRGKEGDWESTVLGYDFSRGMLLGELSEMKASKVRPSVVIFDGKVCVFSQMLYRSGFYVGRPSFELFDPTENSWTELPEPMEYSEYSPMITIDSYCVGGSRLFISN</sequence>
<protein>
    <submittedName>
        <fullName evidence="1">Uncharacterized protein</fullName>
    </submittedName>
</protein>
<dbReference type="EMBL" id="KK914993">
    <property type="protein sequence ID" value="KDP25419.1"/>
    <property type="molecule type" value="Genomic_DNA"/>
</dbReference>
<reference evidence="1 2" key="1">
    <citation type="journal article" date="2014" name="PLoS ONE">
        <title>Global Analysis of Gene Expression Profiles in Physic Nut (Jatropha curcas L.) Seedlings Exposed to Salt Stress.</title>
        <authorList>
            <person name="Zhang L."/>
            <person name="Zhang C."/>
            <person name="Wu P."/>
            <person name="Chen Y."/>
            <person name="Li M."/>
            <person name="Jiang H."/>
            <person name="Wu G."/>
        </authorList>
    </citation>
    <scope>NUCLEOTIDE SEQUENCE [LARGE SCALE GENOMIC DNA]</scope>
    <source>
        <strain evidence="2">cv. GZQX0401</strain>
        <tissue evidence="1">Young leaves</tissue>
    </source>
</reference>
<proteinExistence type="predicted"/>
<dbReference type="OrthoDB" id="861135at2759"/>
<accession>A0A067K0T8</accession>
<dbReference type="InterPro" id="IPR015915">
    <property type="entry name" value="Kelch-typ_b-propeller"/>
</dbReference>
<keyword evidence="2" id="KW-1185">Reference proteome</keyword>
<dbReference type="SUPFAM" id="SSF117281">
    <property type="entry name" value="Kelch motif"/>
    <property type="match status" value="1"/>
</dbReference>
<dbReference type="Gene3D" id="2.120.10.80">
    <property type="entry name" value="Kelch-type beta propeller"/>
    <property type="match status" value="1"/>
</dbReference>
<dbReference type="AlphaFoldDB" id="A0A067K0T8"/>
<name>A0A067K0T8_JATCU</name>
<dbReference type="Proteomes" id="UP000027138">
    <property type="component" value="Unassembled WGS sequence"/>
</dbReference>
<evidence type="ECO:0000313" key="1">
    <source>
        <dbReference type="EMBL" id="KDP25419.1"/>
    </source>
</evidence>
<organism evidence="1 2">
    <name type="scientific">Jatropha curcas</name>
    <name type="common">Barbados nut</name>
    <dbReference type="NCBI Taxonomy" id="180498"/>
    <lineage>
        <taxon>Eukaryota</taxon>
        <taxon>Viridiplantae</taxon>
        <taxon>Streptophyta</taxon>
        <taxon>Embryophyta</taxon>
        <taxon>Tracheophyta</taxon>
        <taxon>Spermatophyta</taxon>
        <taxon>Magnoliopsida</taxon>
        <taxon>eudicotyledons</taxon>
        <taxon>Gunneridae</taxon>
        <taxon>Pentapetalae</taxon>
        <taxon>rosids</taxon>
        <taxon>fabids</taxon>
        <taxon>Malpighiales</taxon>
        <taxon>Euphorbiaceae</taxon>
        <taxon>Crotonoideae</taxon>
        <taxon>Jatropheae</taxon>
        <taxon>Jatropha</taxon>
    </lineage>
</organism>